<dbReference type="InterPro" id="IPR023333">
    <property type="entry name" value="Proteasome_suB-type"/>
</dbReference>
<dbReference type="EMBL" id="BGPR01044830">
    <property type="protein sequence ID" value="GBO21681.1"/>
    <property type="molecule type" value="Genomic_DNA"/>
</dbReference>
<dbReference type="AlphaFoldDB" id="A0A4Y2VAS0"/>
<dbReference type="PANTHER" id="PTHR32194:SF4">
    <property type="entry name" value="PROTEASOME SUBUNIT BETA TYPE-7"/>
    <property type="match status" value="1"/>
</dbReference>
<evidence type="ECO:0000256" key="4">
    <source>
        <dbReference type="ARBA" id="ARBA00023242"/>
    </source>
</evidence>
<evidence type="ECO:0000256" key="5">
    <source>
        <dbReference type="ARBA" id="ARBA00026071"/>
    </source>
</evidence>
<protein>
    <submittedName>
        <fullName evidence="6">Proteasome subunit beta type-7-A</fullName>
    </submittedName>
</protein>
<dbReference type="Pfam" id="PF00227">
    <property type="entry name" value="Proteasome"/>
    <property type="match status" value="1"/>
</dbReference>
<dbReference type="Gene3D" id="3.60.20.10">
    <property type="entry name" value="Glutamine Phosphoribosylpyrophosphate, subunit 1, domain 1"/>
    <property type="match status" value="1"/>
</dbReference>
<feature type="non-terminal residue" evidence="6">
    <location>
        <position position="1"/>
    </location>
</feature>
<dbReference type="OrthoDB" id="429533at2759"/>
<evidence type="ECO:0000313" key="6">
    <source>
        <dbReference type="EMBL" id="GBO21681.1"/>
    </source>
</evidence>
<reference evidence="6 7" key="1">
    <citation type="journal article" date="2019" name="Sci. Rep.">
        <title>Orb-weaving spider Araneus ventricosus genome elucidates the spidroin gene catalogue.</title>
        <authorList>
            <person name="Kono N."/>
            <person name="Nakamura H."/>
            <person name="Ohtoshi R."/>
            <person name="Moran D.A.P."/>
            <person name="Shinohara A."/>
            <person name="Yoshida Y."/>
            <person name="Fujiwara M."/>
            <person name="Mori M."/>
            <person name="Tomita M."/>
            <person name="Arakawa K."/>
        </authorList>
    </citation>
    <scope>NUCLEOTIDE SEQUENCE [LARGE SCALE GENOMIC DNA]</scope>
</reference>
<evidence type="ECO:0000256" key="1">
    <source>
        <dbReference type="ARBA" id="ARBA00022670"/>
    </source>
</evidence>
<gene>
    <name evidence="6" type="primary">PBB1</name>
    <name evidence="6" type="ORF">AVEN_95282_1</name>
</gene>
<proteinExistence type="predicted"/>
<comment type="subunit">
    <text evidence="5">The 26S proteasome consists of a 20S proteasome core and two 19S regulatory subunits. The 20S proteasome core is composed of 28 subunits that are arranged in four stacked rings, resulting in a barrel-shaped structure. The two end rings are each formed by seven alpha subunits, and the two central rings are each formed by seven beta subunits. The catalytic chamber with the active sites is on the inside of the barrel.</text>
</comment>
<dbReference type="InterPro" id="IPR001353">
    <property type="entry name" value="Proteasome_sua/b"/>
</dbReference>
<keyword evidence="3" id="KW-0378">Hydrolase</keyword>
<dbReference type="Proteomes" id="UP000499080">
    <property type="component" value="Unassembled WGS sequence"/>
</dbReference>
<keyword evidence="7" id="KW-1185">Reference proteome</keyword>
<dbReference type="GO" id="GO:0004298">
    <property type="term" value="F:threonine-type endopeptidase activity"/>
    <property type="evidence" value="ECO:0007669"/>
    <property type="project" value="UniProtKB-KW"/>
</dbReference>
<accession>A0A4Y2VAS0</accession>
<keyword evidence="2" id="KW-0888">Threonine protease</keyword>
<sequence length="119" mass="13128">DGVVLGSDTRATVGSLVADKNCLKIHYLAPNMYCCGAGTAADTEQVCSMVASQLKLHRLATDRVVPVIVAENLTSQHLFREFWKHHCLPQANRNCVGRGYQENPHFCLEEALAGVRCRM</sequence>
<comment type="caution">
    <text evidence="6">The sequence shown here is derived from an EMBL/GenBank/DDBJ whole genome shotgun (WGS) entry which is preliminary data.</text>
</comment>
<dbReference type="GO" id="GO:0005839">
    <property type="term" value="C:proteasome core complex"/>
    <property type="evidence" value="ECO:0007669"/>
    <property type="project" value="InterPro"/>
</dbReference>
<evidence type="ECO:0000256" key="2">
    <source>
        <dbReference type="ARBA" id="ARBA00022698"/>
    </source>
</evidence>
<name>A0A4Y2VAS0_ARAVE</name>
<keyword evidence="1" id="KW-0645">Protease</keyword>
<dbReference type="PANTHER" id="PTHR32194">
    <property type="entry name" value="METALLOPROTEASE TLDD"/>
    <property type="match status" value="1"/>
</dbReference>
<dbReference type="GO" id="GO:0051603">
    <property type="term" value="P:proteolysis involved in protein catabolic process"/>
    <property type="evidence" value="ECO:0007669"/>
    <property type="project" value="InterPro"/>
</dbReference>
<evidence type="ECO:0000313" key="7">
    <source>
        <dbReference type="Proteomes" id="UP000499080"/>
    </source>
</evidence>
<keyword evidence="6" id="KW-0647">Proteasome</keyword>
<keyword evidence="4" id="KW-0539">Nucleus</keyword>
<evidence type="ECO:0000256" key="3">
    <source>
        <dbReference type="ARBA" id="ARBA00022801"/>
    </source>
</evidence>
<dbReference type="SUPFAM" id="SSF56235">
    <property type="entry name" value="N-terminal nucleophile aminohydrolases (Ntn hydrolases)"/>
    <property type="match status" value="1"/>
</dbReference>
<organism evidence="6 7">
    <name type="scientific">Araneus ventricosus</name>
    <name type="common">Orbweaver spider</name>
    <name type="synonym">Epeira ventricosa</name>
    <dbReference type="NCBI Taxonomy" id="182803"/>
    <lineage>
        <taxon>Eukaryota</taxon>
        <taxon>Metazoa</taxon>
        <taxon>Ecdysozoa</taxon>
        <taxon>Arthropoda</taxon>
        <taxon>Chelicerata</taxon>
        <taxon>Arachnida</taxon>
        <taxon>Araneae</taxon>
        <taxon>Araneomorphae</taxon>
        <taxon>Entelegynae</taxon>
        <taxon>Araneoidea</taxon>
        <taxon>Araneidae</taxon>
        <taxon>Araneus</taxon>
    </lineage>
</organism>
<dbReference type="InterPro" id="IPR029055">
    <property type="entry name" value="Ntn_hydrolases_N"/>
</dbReference>
<dbReference type="GO" id="GO:0005737">
    <property type="term" value="C:cytoplasm"/>
    <property type="evidence" value="ECO:0007669"/>
    <property type="project" value="TreeGrafter"/>
</dbReference>